<gene>
    <name evidence="6" type="ORF">BCR44DRAFT_51143</name>
</gene>
<proteinExistence type="inferred from homology"/>
<comment type="caution">
    <text evidence="6">The sequence shown here is derived from an EMBL/GenBank/DDBJ whole genome shotgun (WGS) entry which is preliminary data.</text>
</comment>
<evidence type="ECO:0000256" key="4">
    <source>
        <dbReference type="ARBA" id="ARBA00038402"/>
    </source>
</evidence>
<evidence type="ECO:0008006" key="8">
    <source>
        <dbReference type="Google" id="ProtNLM"/>
    </source>
</evidence>
<evidence type="ECO:0000256" key="1">
    <source>
        <dbReference type="ARBA" id="ARBA00022694"/>
    </source>
</evidence>
<keyword evidence="1" id="KW-0819">tRNA processing</keyword>
<keyword evidence="2" id="KW-0479">Metal-binding</keyword>
<dbReference type="GO" id="GO:0005655">
    <property type="term" value="C:nucleolar ribonuclease P complex"/>
    <property type="evidence" value="ECO:0007669"/>
    <property type="project" value="TreeGrafter"/>
</dbReference>
<accession>A0A1Y2I4V6</accession>
<dbReference type="OrthoDB" id="128536at2759"/>
<dbReference type="Proteomes" id="UP000193411">
    <property type="component" value="Unassembled WGS sequence"/>
</dbReference>
<comment type="similarity">
    <text evidence="4">Belongs to the eukaryotic/archaeal RNase P protein component 4 family.</text>
</comment>
<dbReference type="GO" id="GO:0046872">
    <property type="term" value="F:metal ion binding"/>
    <property type="evidence" value="ECO:0007669"/>
    <property type="project" value="UniProtKB-KW"/>
</dbReference>
<dbReference type="AlphaFoldDB" id="A0A1Y2I4V6"/>
<evidence type="ECO:0000256" key="3">
    <source>
        <dbReference type="ARBA" id="ARBA00022833"/>
    </source>
</evidence>
<dbReference type="GO" id="GO:0008033">
    <property type="term" value="P:tRNA processing"/>
    <property type="evidence" value="ECO:0007669"/>
    <property type="project" value="UniProtKB-KW"/>
</dbReference>
<dbReference type="Pfam" id="PF04032">
    <property type="entry name" value="Rpr2"/>
    <property type="match status" value="1"/>
</dbReference>
<evidence type="ECO:0000313" key="6">
    <source>
        <dbReference type="EMBL" id="ORZ41344.1"/>
    </source>
</evidence>
<dbReference type="PANTHER" id="PTHR14742:SF0">
    <property type="entry name" value="RIBONUCLEASE P PROTEIN SUBUNIT P21"/>
    <property type="match status" value="1"/>
</dbReference>
<dbReference type="InterPro" id="IPR007175">
    <property type="entry name" value="Rpr2/Snm1/Rpp21"/>
</dbReference>
<dbReference type="EMBL" id="MCFL01000001">
    <property type="protein sequence ID" value="ORZ41344.1"/>
    <property type="molecule type" value="Genomic_DNA"/>
</dbReference>
<protein>
    <recommendedName>
        <fullName evidence="8">RNAse P Rpr2/Rpp21/SNM1 subunit domain-domain-containing protein</fullName>
    </recommendedName>
</protein>
<evidence type="ECO:0000256" key="5">
    <source>
        <dbReference type="SAM" id="MobiDB-lite"/>
    </source>
</evidence>
<evidence type="ECO:0000256" key="2">
    <source>
        <dbReference type="ARBA" id="ARBA00022723"/>
    </source>
</evidence>
<keyword evidence="7" id="KW-1185">Reference proteome</keyword>
<feature type="region of interest" description="Disordered" evidence="5">
    <location>
        <begin position="144"/>
        <end position="209"/>
    </location>
</feature>
<name>A0A1Y2I4V6_9FUNG</name>
<reference evidence="6 7" key="1">
    <citation type="submission" date="2016-07" db="EMBL/GenBank/DDBJ databases">
        <title>Pervasive Adenine N6-methylation of Active Genes in Fungi.</title>
        <authorList>
            <consortium name="DOE Joint Genome Institute"/>
            <person name="Mondo S.J."/>
            <person name="Dannebaum R.O."/>
            <person name="Kuo R.C."/>
            <person name="Labutti K."/>
            <person name="Haridas S."/>
            <person name="Kuo A."/>
            <person name="Salamov A."/>
            <person name="Ahrendt S.R."/>
            <person name="Lipzen A."/>
            <person name="Sullivan W."/>
            <person name="Andreopoulos W.B."/>
            <person name="Clum A."/>
            <person name="Lindquist E."/>
            <person name="Daum C."/>
            <person name="Ramamoorthy G.K."/>
            <person name="Gryganskyi A."/>
            <person name="Culley D."/>
            <person name="Magnuson J.K."/>
            <person name="James T.Y."/>
            <person name="O'Malley M.A."/>
            <person name="Stajich J.E."/>
            <person name="Spatafora J.W."/>
            <person name="Visel A."/>
            <person name="Grigoriev I.V."/>
        </authorList>
    </citation>
    <scope>NUCLEOTIDE SEQUENCE [LARGE SCALE GENOMIC DNA]</scope>
    <source>
        <strain evidence="6 7">PL171</strain>
    </source>
</reference>
<sequence length="234" mass="24538">MSSSTPDSASLAADQVRRLAYLHDAVELYSRSSPALAAWYGLQFVERAHDDGIALNDAVTKTICTKCGSLLVPAVTRSVEMRGKGKGLTVQQECCRCKQRVVVQGKVAKSDRKRVAVVGNASGSGAKTKAVGAGKATTGKVAKLSKAESVPVSTSKSGSGAKVPTVVSKQQVPTGSKGKGRGKAVEQNVVQDDDSASRRSMSKKKSTLRGLLSLQKKNEADSKSLSLNDFLSNL</sequence>
<evidence type="ECO:0000313" key="7">
    <source>
        <dbReference type="Proteomes" id="UP000193411"/>
    </source>
</evidence>
<dbReference type="PANTHER" id="PTHR14742">
    <property type="entry name" value="RIBONUCLEASE P SUBUNIT P21"/>
    <property type="match status" value="1"/>
</dbReference>
<organism evidence="6 7">
    <name type="scientific">Catenaria anguillulae PL171</name>
    <dbReference type="NCBI Taxonomy" id="765915"/>
    <lineage>
        <taxon>Eukaryota</taxon>
        <taxon>Fungi</taxon>
        <taxon>Fungi incertae sedis</taxon>
        <taxon>Blastocladiomycota</taxon>
        <taxon>Blastocladiomycetes</taxon>
        <taxon>Blastocladiales</taxon>
        <taxon>Catenariaceae</taxon>
        <taxon>Catenaria</taxon>
    </lineage>
</organism>
<keyword evidence="3" id="KW-0862">Zinc</keyword>